<dbReference type="Proteomes" id="UP000294257">
    <property type="component" value="Unassembled WGS sequence"/>
</dbReference>
<dbReference type="OrthoDB" id="5189801at2"/>
<dbReference type="RefSeq" id="WP_130345329.1">
    <property type="nucleotide sequence ID" value="NZ_SGWQ01000005.1"/>
</dbReference>
<gene>
    <name evidence="1" type="ORF">EV193_105477</name>
</gene>
<dbReference type="EMBL" id="SGWQ01000005">
    <property type="protein sequence ID" value="RZS37917.1"/>
    <property type="molecule type" value="Genomic_DNA"/>
</dbReference>
<keyword evidence="2" id="KW-1185">Reference proteome</keyword>
<comment type="caution">
    <text evidence="1">The sequence shown here is derived from an EMBL/GenBank/DDBJ whole genome shotgun (WGS) entry which is preliminary data.</text>
</comment>
<evidence type="ECO:0000313" key="1">
    <source>
        <dbReference type="EMBL" id="RZS37917.1"/>
    </source>
</evidence>
<accession>A0A4Q7KNM7</accession>
<organism evidence="1 2">
    <name type="scientific">Herbihabitans rhizosphaerae</name>
    <dbReference type="NCBI Taxonomy" id="1872711"/>
    <lineage>
        <taxon>Bacteria</taxon>
        <taxon>Bacillati</taxon>
        <taxon>Actinomycetota</taxon>
        <taxon>Actinomycetes</taxon>
        <taxon>Pseudonocardiales</taxon>
        <taxon>Pseudonocardiaceae</taxon>
        <taxon>Herbihabitans</taxon>
    </lineage>
</organism>
<sequence length="233" mass="24930">MSALVLACGDDPGAAGLRLITERGDVEVRRVPATPAKADVDPVLDALAGRRLVVAGTDADLAAVALRLLRNGQLGEISVAFLPAARSGPSRSAVAALWRLPQEDEAVVDLVLGGEPAPMPLIRDDAGGVLVGRGSIEHVRGEAYCDDDLALRGRARRIEVTPDPAGRDGLLVRVTKSSWFSRRTESFAGRAFQIGCSPIHPHHDGVTHPRAMPRWTWYRHTEDLLAVRVPPTA</sequence>
<evidence type="ECO:0000313" key="2">
    <source>
        <dbReference type="Proteomes" id="UP000294257"/>
    </source>
</evidence>
<evidence type="ECO:0008006" key="3">
    <source>
        <dbReference type="Google" id="ProtNLM"/>
    </source>
</evidence>
<name>A0A4Q7KNM7_9PSEU</name>
<proteinExistence type="predicted"/>
<reference evidence="1 2" key="1">
    <citation type="submission" date="2019-02" db="EMBL/GenBank/DDBJ databases">
        <title>Genomic Encyclopedia of Type Strains, Phase IV (KMG-IV): sequencing the most valuable type-strain genomes for metagenomic binning, comparative biology and taxonomic classification.</title>
        <authorList>
            <person name="Goeker M."/>
        </authorList>
    </citation>
    <scope>NUCLEOTIDE SEQUENCE [LARGE SCALE GENOMIC DNA]</scope>
    <source>
        <strain evidence="1 2">DSM 101727</strain>
    </source>
</reference>
<dbReference type="AlphaFoldDB" id="A0A4Q7KNM7"/>
<protein>
    <recommendedName>
        <fullName evidence="3">DAGKc domain-containing protein</fullName>
    </recommendedName>
</protein>